<keyword evidence="6" id="KW-1185">Reference proteome</keyword>
<dbReference type="GO" id="GO:0005737">
    <property type="term" value="C:cytoplasm"/>
    <property type="evidence" value="ECO:0007669"/>
    <property type="project" value="TreeGrafter"/>
</dbReference>
<dbReference type="Pfam" id="PF01712">
    <property type="entry name" value="dNK"/>
    <property type="match status" value="1"/>
</dbReference>
<dbReference type="GO" id="GO:0019136">
    <property type="term" value="F:deoxynucleoside kinase activity"/>
    <property type="evidence" value="ECO:0007669"/>
    <property type="project" value="InterPro"/>
</dbReference>
<accession>A0A1T4K4L7</accession>
<dbReference type="GO" id="GO:0005524">
    <property type="term" value="F:ATP binding"/>
    <property type="evidence" value="ECO:0007669"/>
    <property type="project" value="UniProtKB-KW"/>
</dbReference>
<feature type="binding site" evidence="2">
    <location>
        <position position="53"/>
    </location>
    <ligand>
        <name>substrate</name>
    </ligand>
</feature>
<dbReference type="PANTHER" id="PTHR10513">
    <property type="entry name" value="DEOXYNUCLEOSIDE KINASE"/>
    <property type="match status" value="1"/>
</dbReference>
<evidence type="ECO:0000259" key="4">
    <source>
        <dbReference type="Pfam" id="PF01712"/>
    </source>
</evidence>
<feature type="binding site" evidence="3">
    <location>
        <begin position="6"/>
        <end position="14"/>
    </location>
    <ligand>
        <name>ATP</name>
        <dbReference type="ChEBI" id="CHEBI:30616"/>
    </ligand>
</feature>
<dbReference type="InterPro" id="IPR031314">
    <property type="entry name" value="DNK_dom"/>
</dbReference>
<feature type="binding site" evidence="2">
    <location>
        <position position="82"/>
    </location>
    <ligand>
        <name>substrate</name>
    </ligand>
</feature>
<keyword evidence="3" id="KW-0547">Nucleotide-binding</keyword>
<feature type="active site" description="Proton acceptor" evidence="1">
    <location>
        <position position="76"/>
    </location>
</feature>
<evidence type="ECO:0000256" key="1">
    <source>
        <dbReference type="PIRSR" id="PIRSR000705-1"/>
    </source>
</evidence>
<evidence type="ECO:0000256" key="2">
    <source>
        <dbReference type="PIRSR" id="PIRSR000705-2"/>
    </source>
</evidence>
<gene>
    <name evidence="5" type="ORF">SAMN02745174_00292</name>
</gene>
<dbReference type="PANTHER" id="PTHR10513:SF35">
    <property type="entry name" value="DEOXYADENOSINE KINASE"/>
    <property type="match status" value="1"/>
</dbReference>
<keyword evidence="5" id="KW-0418">Kinase</keyword>
<dbReference type="InterPro" id="IPR027417">
    <property type="entry name" value="P-loop_NTPase"/>
</dbReference>
<evidence type="ECO:0000313" key="5">
    <source>
        <dbReference type="EMBL" id="SJZ37267.1"/>
    </source>
</evidence>
<dbReference type="EMBL" id="FUWX01000004">
    <property type="protein sequence ID" value="SJZ37267.1"/>
    <property type="molecule type" value="Genomic_DNA"/>
</dbReference>
<organism evidence="5 6">
    <name type="scientific">Cetobacterium ceti</name>
    <dbReference type="NCBI Taxonomy" id="180163"/>
    <lineage>
        <taxon>Bacteria</taxon>
        <taxon>Fusobacteriati</taxon>
        <taxon>Fusobacteriota</taxon>
        <taxon>Fusobacteriia</taxon>
        <taxon>Fusobacteriales</taxon>
        <taxon>Fusobacteriaceae</taxon>
        <taxon>Cetobacterium</taxon>
    </lineage>
</organism>
<dbReference type="OrthoDB" id="9776634at2"/>
<evidence type="ECO:0000256" key="3">
    <source>
        <dbReference type="PIRSR" id="PIRSR000705-3"/>
    </source>
</evidence>
<dbReference type="RefSeq" id="WP_078692833.1">
    <property type="nucleotide sequence ID" value="NZ_FUWX01000004.1"/>
</dbReference>
<dbReference type="InterPro" id="IPR002624">
    <property type="entry name" value="DCK/DGK"/>
</dbReference>
<sequence length="199" mass="23685">MIYIDGIVGVGKSTLAEILAKELNLSLYKEPVYDNPILEKFYYDKKKYSFPLQVFFLNKRLEMVKEAHKNGGGIFDRAIYCDKIFADILYKDGDLIEDEYNLYLELTKNMFENLPKPKVLVYLETTVDKAIEKIARRGREFEKNVDRKYWEELHGHYKKYFEEYSESTVIKINVDNRDFLNNREDVEYILNLVRGELCK</sequence>
<feature type="binding site" evidence="2">
    <location>
        <position position="30"/>
    </location>
    <ligand>
        <name>substrate</name>
    </ligand>
</feature>
<feature type="binding site" evidence="2">
    <location>
        <position position="142"/>
    </location>
    <ligand>
        <name>substrate</name>
    </ligand>
</feature>
<dbReference type="AlphaFoldDB" id="A0A1T4K4L7"/>
<dbReference type="SUPFAM" id="SSF52540">
    <property type="entry name" value="P-loop containing nucleoside triphosphate hydrolases"/>
    <property type="match status" value="1"/>
</dbReference>
<dbReference type="PIRSF" id="PIRSF000705">
    <property type="entry name" value="DNK"/>
    <property type="match status" value="1"/>
</dbReference>
<keyword evidence="5" id="KW-0808">Transferase</keyword>
<dbReference type="Gene3D" id="3.40.50.300">
    <property type="entry name" value="P-loop containing nucleotide triphosphate hydrolases"/>
    <property type="match status" value="1"/>
</dbReference>
<feature type="binding site" evidence="2">
    <location>
        <position position="42"/>
    </location>
    <ligand>
        <name>substrate</name>
    </ligand>
</feature>
<dbReference type="InterPro" id="IPR050566">
    <property type="entry name" value="Deoxyribonucleoside_kinase"/>
</dbReference>
<name>A0A1T4K4L7_9FUSO</name>
<feature type="binding site" evidence="2">
    <location>
        <position position="77"/>
    </location>
    <ligand>
        <name>substrate</name>
    </ligand>
</feature>
<proteinExistence type="predicted"/>
<keyword evidence="3" id="KW-0067">ATP-binding</keyword>
<dbReference type="Proteomes" id="UP000191153">
    <property type="component" value="Unassembled WGS sequence"/>
</dbReference>
<dbReference type="STRING" id="180163.SAMN02745174_00292"/>
<dbReference type="CDD" id="cd01673">
    <property type="entry name" value="dNK"/>
    <property type="match status" value="1"/>
</dbReference>
<protein>
    <submittedName>
        <fullName evidence="5">Deoxyadenosine/deoxycytidine kinase</fullName>
    </submittedName>
</protein>
<feature type="domain" description="Deoxynucleoside kinase" evidence="4">
    <location>
        <begin position="2"/>
        <end position="198"/>
    </location>
</feature>
<evidence type="ECO:0000313" key="6">
    <source>
        <dbReference type="Proteomes" id="UP000191153"/>
    </source>
</evidence>
<reference evidence="5 6" key="1">
    <citation type="submission" date="2017-02" db="EMBL/GenBank/DDBJ databases">
        <authorList>
            <person name="Peterson S.W."/>
        </authorList>
    </citation>
    <scope>NUCLEOTIDE SEQUENCE [LARGE SCALE GENOMIC DNA]</scope>
    <source>
        <strain evidence="5 6">ATCC 700028</strain>
    </source>
</reference>